<dbReference type="AlphaFoldDB" id="S8DWE4"/>
<keyword evidence="3" id="KW-1185">Reference proteome</keyword>
<dbReference type="HOGENOM" id="CLU_060993_0_0_1"/>
<protein>
    <submittedName>
        <fullName evidence="2">Uncharacterized protein</fullName>
    </submittedName>
</protein>
<dbReference type="EMBL" id="KE504181">
    <property type="protein sequence ID" value="EPS96937.1"/>
    <property type="molecule type" value="Genomic_DNA"/>
</dbReference>
<gene>
    <name evidence="2" type="ORF">FOMPIDRAFT_1018535</name>
</gene>
<evidence type="ECO:0000313" key="2">
    <source>
        <dbReference type="EMBL" id="EPS96937.1"/>
    </source>
</evidence>
<reference evidence="2 3" key="1">
    <citation type="journal article" date="2012" name="Science">
        <title>The Paleozoic origin of enzymatic lignin decomposition reconstructed from 31 fungal genomes.</title>
        <authorList>
            <person name="Floudas D."/>
            <person name="Binder M."/>
            <person name="Riley R."/>
            <person name="Barry K."/>
            <person name="Blanchette R.A."/>
            <person name="Henrissat B."/>
            <person name="Martinez A.T."/>
            <person name="Otillar R."/>
            <person name="Spatafora J.W."/>
            <person name="Yadav J.S."/>
            <person name="Aerts A."/>
            <person name="Benoit I."/>
            <person name="Boyd A."/>
            <person name="Carlson A."/>
            <person name="Copeland A."/>
            <person name="Coutinho P.M."/>
            <person name="de Vries R.P."/>
            <person name="Ferreira P."/>
            <person name="Findley K."/>
            <person name="Foster B."/>
            <person name="Gaskell J."/>
            <person name="Glotzer D."/>
            <person name="Gorecki P."/>
            <person name="Heitman J."/>
            <person name="Hesse C."/>
            <person name="Hori C."/>
            <person name="Igarashi K."/>
            <person name="Jurgens J.A."/>
            <person name="Kallen N."/>
            <person name="Kersten P."/>
            <person name="Kohler A."/>
            <person name="Kuees U."/>
            <person name="Kumar T.K.A."/>
            <person name="Kuo A."/>
            <person name="LaButti K."/>
            <person name="Larrondo L.F."/>
            <person name="Lindquist E."/>
            <person name="Ling A."/>
            <person name="Lombard V."/>
            <person name="Lucas S."/>
            <person name="Lundell T."/>
            <person name="Martin R."/>
            <person name="McLaughlin D.J."/>
            <person name="Morgenstern I."/>
            <person name="Morin E."/>
            <person name="Murat C."/>
            <person name="Nagy L.G."/>
            <person name="Nolan M."/>
            <person name="Ohm R.A."/>
            <person name="Patyshakuliyeva A."/>
            <person name="Rokas A."/>
            <person name="Ruiz-Duenas F.J."/>
            <person name="Sabat G."/>
            <person name="Salamov A."/>
            <person name="Samejima M."/>
            <person name="Schmutz J."/>
            <person name="Slot J.C."/>
            <person name="St John F."/>
            <person name="Stenlid J."/>
            <person name="Sun H."/>
            <person name="Sun S."/>
            <person name="Syed K."/>
            <person name="Tsang A."/>
            <person name="Wiebenga A."/>
            <person name="Young D."/>
            <person name="Pisabarro A."/>
            <person name="Eastwood D.C."/>
            <person name="Martin F."/>
            <person name="Cullen D."/>
            <person name="Grigoriev I.V."/>
            <person name="Hibbett D.S."/>
        </authorList>
    </citation>
    <scope>NUCLEOTIDE SEQUENCE</scope>
    <source>
        <strain evidence="3">FP-58527</strain>
    </source>
</reference>
<dbReference type="Proteomes" id="UP000015241">
    <property type="component" value="Unassembled WGS sequence"/>
</dbReference>
<proteinExistence type="predicted"/>
<name>S8DWE4_FOMSC</name>
<dbReference type="OrthoDB" id="10596618at2759"/>
<evidence type="ECO:0000256" key="1">
    <source>
        <dbReference type="SAM" id="MobiDB-lite"/>
    </source>
</evidence>
<accession>S8DWE4</accession>
<dbReference type="InParanoid" id="S8DWE4"/>
<feature type="compositionally biased region" description="Basic and acidic residues" evidence="1">
    <location>
        <begin position="49"/>
        <end position="58"/>
    </location>
</feature>
<sequence length="224" mass="24376">MPTPSMPGNIPMLHLPIAPNPLLGMHHKHGVYKGEHQHHGGPHAHGKYGHYDHGDHRHAGGQAPSSMRSQQSPLPLAHRENGAAGAHSAHRPHAGVHHPQYVPVGQHPGQSEPTQTDKPRKMRAGSRHPAGVAVGLAIKPHADHTEGVQPAQAGEPRAFDEDDCFAREFDEDDHFAPEFDKELLARALADGLVTRKVTFGQVIGDLAHFLKRDDEGLLARVYNL</sequence>
<feature type="region of interest" description="Disordered" evidence="1">
    <location>
        <begin position="32"/>
        <end position="128"/>
    </location>
</feature>
<organism evidence="2 3">
    <name type="scientific">Fomitopsis schrenkii</name>
    <name type="common">Brown rot fungus</name>
    <dbReference type="NCBI Taxonomy" id="2126942"/>
    <lineage>
        <taxon>Eukaryota</taxon>
        <taxon>Fungi</taxon>
        <taxon>Dikarya</taxon>
        <taxon>Basidiomycota</taxon>
        <taxon>Agaricomycotina</taxon>
        <taxon>Agaricomycetes</taxon>
        <taxon>Polyporales</taxon>
        <taxon>Fomitopsis</taxon>
    </lineage>
</organism>
<feature type="compositionally biased region" description="Basic residues" evidence="1">
    <location>
        <begin position="39"/>
        <end position="48"/>
    </location>
</feature>
<feature type="compositionally biased region" description="Polar residues" evidence="1">
    <location>
        <begin position="63"/>
        <end position="73"/>
    </location>
</feature>
<evidence type="ECO:0000313" key="3">
    <source>
        <dbReference type="Proteomes" id="UP000015241"/>
    </source>
</evidence>